<evidence type="ECO:0000313" key="1">
    <source>
        <dbReference type="EMBL" id="CAB9499491.1"/>
    </source>
</evidence>
<dbReference type="PANTHER" id="PTHR46586:SF3">
    <property type="entry name" value="ANKYRIN REPEAT-CONTAINING PROTEIN"/>
    <property type="match status" value="1"/>
</dbReference>
<dbReference type="SUPFAM" id="SSF140860">
    <property type="entry name" value="Pseudo ankyrin repeat-like"/>
    <property type="match status" value="1"/>
</dbReference>
<organism evidence="1 2">
    <name type="scientific">Seminavis robusta</name>
    <dbReference type="NCBI Taxonomy" id="568900"/>
    <lineage>
        <taxon>Eukaryota</taxon>
        <taxon>Sar</taxon>
        <taxon>Stramenopiles</taxon>
        <taxon>Ochrophyta</taxon>
        <taxon>Bacillariophyta</taxon>
        <taxon>Bacillariophyceae</taxon>
        <taxon>Bacillariophycidae</taxon>
        <taxon>Naviculales</taxon>
        <taxon>Naviculaceae</taxon>
        <taxon>Seminavis</taxon>
    </lineage>
</organism>
<evidence type="ECO:0000313" key="2">
    <source>
        <dbReference type="Proteomes" id="UP001153069"/>
    </source>
</evidence>
<name>A0A9N8DCN5_9STRA</name>
<gene>
    <name evidence="1" type="ORF">SEMRO_62_G035431.2</name>
</gene>
<dbReference type="InterPro" id="IPR052050">
    <property type="entry name" value="SecEffector_AnkRepeat"/>
</dbReference>
<keyword evidence="2" id="KW-1185">Reference proteome</keyword>
<evidence type="ECO:0008006" key="3">
    <source>
        <dbReference type="Google" id="ProtNLM"/>
    </source>
</evidence>
<comment type="caution">
    <text evidence="1">The sequence shown here is derived from an EMBL/GenBank/DDBJ whole genome shotgun (WGS) entry which is preliminary data.</text>
</comment>
<dbReference type="PANTHER" id="PTHR46586">
    <property type="entry name" value="ANKYRIN REPEAT-CONTAINING PROTEIN"/>
    <property type="match status" value="1"/>
</dbReference>
<protein>
    <recommendedName>
        <fullName evidence="3">Ankyrin repeat-containing domain</fullName>
    </recommendedName>
</protein>
<reference evidence="1" key="1">
    <citation type="submission" date="2020-06" db="EMBL/GenBank/DDBJ databases">
        <authorList>
            <consortium name="Plant Systems Biology data submission"/>
        </authorList>
    </citation>
    <scope>NUCLEOTIDE SEQUENCE</scope>
    <source>
        <strain evidence="1">D6</strain>
    </source>
</reference>
<accession>A0A9N8DCN5</accession>
<dbReference type="EMBL" id="CAICTM010000061">
    <property type="protein sequence ID" value="CAB9499491.1"/>
    <property type="molecule type" value="Genomic_DNA"/>
</dbReference>
<proteinExistence type="predicted"/>
<dbReference type="Proteomes" id="UP001153069">
    <property type="component" value="Unassembled WGS sequence"/>
</dbReference>
<dbReference type="AlphaFoldDB" id="A0A9N8DCN5"/>
<sequence length="297" mass="33447">MTTNCTSHHTLPLVMASSGDHLLWSQEDIWVGKILPYLGMGQFAFVGCINKHMNKLYREYCISVEDPPVIPKTHYYDSFRLATSNDTFFSAAFYNVACAEYWYASKHDLAGFTAIPKVGNLAVMQWVYKKGFSLSKHDCSSAARHGHLHVLQWLQANGCPCDSYTCAQAAEGGHLEVLKWTRANDCPWRDDTCLGAAKGGHLEVQNGPEQMDAHGPEPMDVHGMKKPLPVPREMATWKWHGGLLTMAALVLWKKRKQQPTQLLLLVPPHPEKEDASNYFNFWLPVFVLLCMVQGRAD</sequence>